<feature type="chain" id="PRO_5004773843" evidence="2">
    <location>
        <begin position="18"/>
        <end position="657"/>
    </location>
</feature>
<evidence type="ECO:0000256" key="2">
    <source>
        <dbReference type="SAM" id="SignalP"/>
    </source>
</evidence>
<dbReference type="Proteomes" id="UP000018721">
    <property type="component" value="Unassembled WGS sequence"/>
</dbReference>
<reference evidence="4 5" key="1">
    <citation type="submission" date="2013-11" db="EMBL/GenBank/DDBJ databases">
        <title>The Genome Sequence of Phytophthora parasitica P1569.</title>
        <authorList>
            <consortium name="The Broad Institute Genomics Platform"/>
            <person name="Russ C."/>
            <person name="Tyler B."/>
            <person name="Panabieres F."/>
            <person name="Shan W."/>
            <person name="Tripathy S."/>
            <person name="Grunwald N."/>
            <person name="Machado M."/>
            <person name="Johnson C.S."/>
            <person name="Arredondo F."/>
            <person name="Hong C."/>
            <person name="Coffey M."/>
            <person name="Young S.K."/>
            <person name="Zeng Q."/>
            <person name="Gargeya S."/>
            <person name="Fitzgerald M."/>
            <person name="Abouelleil A."/>
            <person name="Alvarado L."/>
            <person name="Chapman S.B."/>
            <person name="Gainer-Dewar J."/>
            <person name="Goldberg J."/>
            <person name="Griggs A."/>
            <person name="Gujja S."/>
            <person name="Hansen M."/>
            <person name="Howarth C."/>
            <person name="Imamovic A."/>
            <person name="Ireland A."/>
            <person name="Larimer J."/>
            <person name="McCowan C."/>
            <person name="Murphy C."/>
            <person name="Pearson M."/>
            <person name="Poon T.W."/>
            <person name="Priest M."/>
            <person name="Roberts A."/>
            <person name="Saif S."/>
            <person name="Shea T."/>
            <person name="Sykes S."/>
            <person name="Wortman J."/>
            <person name="Nusbaum C."/>
            <person name="Birren B."/>
        </authorList>
    </citation>
    <scope>NUCLEOTIDE SEQUENCE [LARGE SCALE GENOMIC DNA]</scope>
    <source>
        <strain evidence="4 5">P1569</strain>
    </source>
</reference>
<accession>V9EDF4</accession>
<evidence type="ECO:0000256" key="1">
    <source>
        <dbReference type="SAM" id="Phobius"/>
    </source>
</evidence>
<dbReference type="eggNOG" id="KOG0192">
    <property type="taxonomic scope" value="Eukaryota"/>
</dbReference>
<dbReference type="GO" id="GO:0004674">
    <property type="term" value="F:protein serine/threonine kinase activity"/>
    <property type="evidence" value="ECO:0007669"/>
    <property type="project" value="TreeGrafter"/>
</dbReference>
<dbReference type="EMBL" id="ANIZ01002950">
    <property type="protein sequence ID" value="ETI37190.1"/>
    <property type="molecule type" value="Genomic_DNA"/>
</dbReference>
<keyword evidence="1" id="KW-0472">Membrane</keyword>
<dbReference type="Pfam" id="PF00069">
    <property type="entry name" value="Pkinase"/>
    <property type="match status" value="1"/>
</dbReference>
<dbReference type="InterPro" id="IPR051681">
    <property type="entry name" value="Ser/Thr_Kinases-Pseudokinases"/>
</dbReference>
<evidence type="ECO:0000313" key="5">
    <source>
        <dbReference type="Proteomes" id="UP000018721"/>
    </source>
</evidence>
<feature type="domain" description="Protein kinase" evidence="3">
    <location>
        <begin position="388"/>
        <end position="657"/>
    </location>
</feature>
<dbReference type="PANTHER" id="PTHR44329">
    <property type="entry name" value="SERINE/THREONINE-PROTEIN KINASE TNNI3K-RELATED"/>
    <property type="match status" value="1"/>
</dbReference>
<protein>
    <submittedName>
        <fullName evidence="4">TKL/DRK protein kinase</fullName>
    </submittedName>
</protein>
<keyword evidence="2" id="KW-0732">Signal</keyword>
<keyword evidence="1" id="KW-1133">Transmembrane helix</keyword>
<dbReference type="SMART" id="SM00220">
    <property type="entry name" value="S_TKc"/>
    <property type="match status" value="1"/>
</dbReference>
<dbReference type="CDD" id="cd13999">
    <property type="entry name" value="STKc_MAP3K-like"/>
    <property type="match status" value="1"/>
</dbReference>
<dbReference type="GO" id="GO:0005524">
    <property type="term" value="F:ATP binding"/>
    <property type="evidence" value="ECO:0007669"/>
    <property type="project" value="InterPro"/>
</dbReference>
<organism evidence="4 5">
    <name type="scientific">Phytophthora nicotianae P1569</name>
    <dbReference type="NCBI Taxonomy" id="1317065"/>
    <lineage>
        <taxon>Eukaryota</taxon>
        <taxon>Sar</taxon>
        <taxon>Stramenopiles</taxon>
        <taxon>Oomycota</taxon>
        <taxon>Peronosporomycetes</taxon>
        <taxon>Peronosporales</taxon>
        <taxon>Peronosporaceae</taxon>
        <taxon>Phytophthora</taxon>
    </lineage>
</organism>
<dbReference type="Gene3D" id="3.30.200.20">
    <property type="entry name" value="Phosphorylase Kinase, domain 1"/>
    <property type="match status" value="1"/>
</dbReference>
<feature type="transmembrane region" description="Helical" evidence="1">
    <location>
        <begin position="287"/>
        <end position="307"/>
    </location>
</feature>
<dbReference type="InterPro" id="IPR008271">
    <property type="entry name" value="Ser/Thr_kinase_AS"/>
</dbReference>
<feature type="signal peptide" evidence="2">
    <location>
        <begin position="1"/>
        <end position="17"/>
    </location>
</feature>
<dbReference type="AlphaFoldDB" id="V9EDF4"/>
<dbReference type="PROSITE" id="PS50011">
    <property type="entry name" value="PROTEIN_KINASE_DOM"/>
    <property type="match status" value="1"/>
</dbReference>
<keyword evidence="4" id="KW-0808">Transferase</keyword>
<keyword evidence="5" id="KW-1185">Reference proteome</keyword>
<keyword evidence="4" id="KW-0418">Kinase</keyword>
<evidence type="ECO:0000259" key="3">
    <source>
        <dbReference type="PROSITE" id="PS50011"/>
    </source>
</evidence>
<proteinExistence type="predicted"/>
<dbReference type="OrthoDB" id="346907at2759"/>
<evidence type="ECO:0000313" key="4">
    <source>
        <dbReference type="EMBL" id="ETI37190.1"/>
    </source>
</evidence>
<dbReference type="PROSITE" id="PS00108">
    <property type="entry name" value="PROTEIN_KINASE_ST"/>
    <property type="match status" value="1"/>
</dbReference>
<dbReference type="HOGENOM" id="CLU_000288_63_45_1"/>
<dbReference type="InterPro" id="IPR011009">
    <property type="entry name" value="Kinase-like_dom_sf"/>
</dbReference>
<dbReference type="PANTHER" id="PTHR44329:SF214">
    <property type="entry name" value="PROTEIN KINASE DOMAIN-CONTAINING PROTEIN"/>
    <property type="match status" value="1"/>
</dbReference>
<dbReference type="Gene3D" id="1.10.510.10">
    <property type="entry name" value="Transferase(Phosphotransferase) domain 1"/>
    <property type="match status" value="1"/>
</dbReference>
<dbReference type="SUPFAM" id="SSF56112">
    <property type="entry name" value="Protein kinase-like (PK-like)"/>
    <property type="match status" value="1"/>
</dbReference>
<gene>
    <name evidence="4" type="ORF">F443_16797</name>
</gene>
<dbReference type="InterPro" id="IPR000719">
    <property type="entry name" value="Prot_kinase_dom"/>
</dbReference>
<sequence>MRLPGLLPILAATLTTAQDYTITFRSLEEEDPLSLPSDSSFVFDGTNSDIAQQLYIRHQAGDTSAAVSINSIPTAVTDRLDPLKITFTDLPGLVQRAILWDTGFGISPTGDAVQIWTIGDYTMADIAVPQDDITKVNCTVLECPQPNDIPAYSSQYCSGTQILNVSRCVVDTFEDSGASDFLGVMWSTGGDSTMTPHIRLRDHTWTEPTTGVSYSVYAVHTVSSVDDPTWNQCPANDGYSSLIVPCHKRSEFTDAEMAAMTRPTGSAWVTTWLKDEFAVEDSGFEELLLIPVILVVIATMGIGWFCWKRSSMLKREQASSCDFDVVSPNYLDVVTHEQALRRTVTTTSYGPSISSHPDDYESAGSNQTLKILLHSQHLHGNRIPYDSLVFQTELSKGASGEVWICRYGGQEVAVKKLLHTRDQKAEDVQVFAEEIELTASLIHPHIVKFIGVAWNSLSNLSLVLEYVPRGNLRDYLHTNSDILSWARDRIFMAIAVAEALEYLHSRTPAIIHRDLKSNNILLTESLDPKLIDFGVSRGMMDLTMTAGVGTPYWTAPEILEGDRYTEKADIYSFGVVLSELDTGRIPYFDAVEDDGTRLMPFQILQEVMTGTLRPSFSADCPPRIQRIGAACLSFEPSDRPTAQELIQWLEGRHSETF</sequence>
<comment type="caution">
    <text evidence="4">The sequence shown here is derived from an EMBL/GenBank/DDBJ whole genome shotgun (WGS) entry which is preliminary data.</text>
</comment>
<name>V9EDF4_PHYNI</name>
<keyword evidence="1" id="KW-0812">Transmembrane</keyword>